<evidence type="ECO:0000313" key="2">
    <source>
        <dbReference type="Proteomes" id="UP000235672"/>
    </source>
</evidence>
<accession>A0A2J6QQS1</accession>
<organism evidence="1 2">
    <name type="scientific">Hyaloscypha hepaticicola</name>
    <dbReference type="NCBI Taxonomy" id="2082293"/>
    <lineage>
        <taxon>Eukaryota</taxon>
        <taxon>Fungi</taxon>
        <taxon>Dikarya</taxon>
        <taxon>Ascomycota</taxon>
        <taxon>Pezizomycotina</taxon>
        <taxon>Leotiomycetes</taxon>
        <taxon>Helotiales</taxon>
        <taxon>Hyaloscyphaceae</taxon>
        <taxon>Hyaloscypha</taxon>
    </lineage>
</organism>
<sequence>LIGGRHFILPYIISKNGFYIPLTTLTDSGANGFVFINMACIINITKFLNLKVQSLI</sequence>
<reference evidence="1 2" key="1">
    <citation type="submission" date="2016-05" db="EMBL/GenBank/DDBJ databases">
        <title>A degradative enzymes factory behind the ericoid mycorrhizal symbiosis.</title>
        <authorList>
            <consortium name="DOE Joint Genome Institute"/>
            <person name="Martino E."/>
            <person name="Morin E."/>
            <person name="Grelet G."/>
            <person name="Kuo A."/>
            <person name="Kohler A."/>
            <person name="Daghino S."/>
            <person name="Barry K."/>
            <person name="Choi C."/>
            <person name="Cichocki N."/>
            <person name="Clum A."/>
            <person name="Copeland A."/>
            <person name="Hainaut M."/>
            <person name="Haridas S."/>
            <person name="Labutti K."/>
            <person name="Lindquist E."/>
            <person name="Lipzen A."/>
            <person name="Khouja H.-R."/>
            <person name="Murat C."/>
            <person name="Ohm R."/>
            <person name="Olson A."/>
            <person name="Spatafora J."/>
            <person name="Veneault-Fourrey C."/>
            <person name="Henrissat B."/>
            <person name="Grigoriev I."/>
            <person name="Martin F."/>
            <person name="Perotto S."/>
        </authorList>
    </citation>
    <scope>NUCLEOTIDE SEQUENCE [LARGE SCALE GENOMIC DNA]</scope>
    <source>
        <strain evidence="1 2">UAMH 7357</strain>
    </source>
</reference>
<protein>
    <submittedName>
        <fullName evidence="1">Uncharacterized protein</fullName>
    </submittedName>
</protein>
<evidence type="ECO:0000313" key="1">
    <source>
        <dbReference type="EMBL" id="PMD28601.1"/>
    </source>
</evidence>
<dbReference type="Proteomes" id="UP000235672">
    <property type="component" value="Unassembled WGS sequence"/>
</dbReference>
<name>A0A2J6QQS1_9HELO</name>
<dbReference type="AlphaFoldDB" id="A0A2J6QQS1"/>
<dbReference type="EMBL" id="KZ613464">
    <property type="protein sequence ID" value="PMD28601.1"/>
    <property type="molecule type" value="Genomic_DNA"/>
</dbReference>
<dbReference type="OrthoDB" id="4205569at2759"/>
<feature type="non-terminal residue" evidence="1">
    <location>
        <position position="1"/>
    </location>
</feature>
<gene>
    <name evidence="1" type="ORF">NA56DRAFT_559518</name>
</gene>
<keyword evidence="2" id="KW-1185">Reference proteome</keyword>
<proteinExistence type="predicted"/>